<dbReference type="EMBL" id="OPYN01000203">
    <property type="protein sequence ID" value="SPO63204.1"/>
    <property type="molecule type" value="Genomic_DNA"/>
</dbReference>
<organism evidence="1 2">
    <name type="scientific">Pseudomonas inefficax</name>
    <dbReference type="NCBI Taxonomy" id="2078786"/>
    <lineage>
        <taxon>Bacteria</taxon>
        <taxon>Pseudomonadati</taxon>
        <taxon>Pseudomonadota</taxon>
        <taxon>Gammaproteobacteria</taxon>
        <taxon>Pseudomonadales</taxon>
        <taxon>Pseudomonadaceae</taxon>
        <taxon>Pseudomonas</taxon>
    </lineage>
</organism>
<dbReference type="Proteomes" id="UP000294335">
    <property type="component" value="Unassembled WGS sequence"/>
</dbReference>
<keyword evidence="2" id="KW-1185">Reference proteome</keyword>
<sequence>MIVRQSAITPPCIHLKRRSIHLSYFFAATQKWLNPLIYGALHKKPNIPRLFKANAEANRVEPDERCLVTANEFTGGTRGRVAYLDTRE</sequence>
<evidence type="ECO:0000313" key="2">
    <source>
        <dbReference type="Proteomes" id="UP000294335"/>
    </source>
</evidence>
<dbReference type="AlphaFoldDB" id="A0AAQ1PDL2"/>
<gene>
    <name evidence="1" type="ORF">JV551A3_V1_2030029</name>
</gene>
<evidence type="ECO:0000313" key="1">
    <source>
        <dbReference type="EMBL" id="SPO63204.1"/>
    </source>
</evidence>
<reference evidence="1 2" key="1">
    <citation type="submission" date="2018-02" db="EMBL/GenBank/DDBJ databases">
        <authorList>
            <person name="Dubost A."/>
        </authorList>
    </citation>
    <scope>NUCLEOTIDE SEQUENCE [LARGE SCALE GENOMIC DNA]</scope>
    <source>
        <strain evidence="2">JV551A3</strain>
    </source>
</reference>
<proteinExistence type="predicted"/>
<comment type="caution">
    <text evidence="1">The sequence shown here is derived from an EMBL/GenBank/DDBJ whole genome shotgun (WGS) entry which is preliminary data.</text>
</comment>
<name>A0AAQ1PDL2_9PSED</name>
<accession>A0AAQ1PDL2</accession>
<protein>
    <submittedName>
        <fullName evidence="1">Uncharacterized protein</fullName>
    </submittedName>
</protein>